<name>A0A4R0KDS1_9ACTN</name>
<evidence type="ECO:0000313" key="2">
    <source>
        <dbReference type="EMBL" id="TCC56228.1"/>
    </source>
</evidence>
<evidence type="ECO:0000313" key="3">
    <source>
        <dbReference type="Proteomes" id="UP000291144"/>
    </source>
</evidence>
<gene>
    <name evidence="2" type="ORF">E0H73_34335</name>
</gene>
<dbReference type="RefSeq" id="WP_131363466.1">
    <property type="nucleotide sequence ID" value="NZ_SJKB01000013.1"/>
</dbReference>
<proteinExistence type="predicted"/>
<protein>
    <submittedName>
        <fullName evidence="2">Uncharacterized protein</fullName>
    </submittedName>
</protein>
<accession>A0A4R0KDS1</accession>
<organism evidence="2 3">
    <name type="scientific">Kribbella pittospori</name>
    <dbReference type="NCBI Taxonomy" id="722689"/>
    <lineage>
        <taxon>Bacteria</taxon>
        <taxon>Bacillati</taxon>
        <taxon>Actinomycetota</taxon>
        <taxon>Actinomycetes</taxon>
        <taxon>Propionibacteriales</taxon>
        <taxon>Kribbellaceae</taxon>
        <taxon>Kribbella</taxon>
    </lineage>
</organism>
<dbReference type="EMBL" id="SJKB01000013">
    <property type="protein sequence ID" value="TCC56228.1"/>
    <property type="molecule type" value="Genomic_DNA"/>
</dbReference>
<reference evidence="2 3" key="1">
    <citation type="submission" date="2019-02" db="EMBL/GenBank/DDBJ databases">
        <title>Kribbella capetownensis sp. nov. and Kribbella speibonae sp. nov., isolated from soil.</title>
        <authorList>
            <person name="Curtis S.M."/>
            <person name="Norton I."/>
            <person name="Everest G.J."/>
            <person name="Meyers P.R."/>
        </authorList>
    </citation>
    <scope>NUCLEOTIDE SEQUENCE [LARGE SCALE GENOMIC DNA]</scope>
    <source>
        <strain evidence="2 3">NRRL B-24813</strain>
    </source>
</reference>
<dbReference type="Proteomes" id="UP000291144">
    <property type="component" value="Unassembled WGS sequence"/>
</dbReference>
<sequence>MQTWEKDALGVVVLPSGRTVRGRGLRNGPAAEPFPAYGVYLLGNQPPPLPWESRRPDFLLPERRESRA</sequence>
<feature type="compositionally biased region" description="Basic and acidic residues" evidence="1">
    <location>
        <begin position="52"/>
        <end position="68"/>
    </location>
</feature>
<dbReference type="AlphaFoldDB" id="A0A4R0KDS1"/>
<evidence type="ECO:0000256" key="1">
    <source>
        <dbReference type="SAM" id="MobiDB-lite"/>
    </source>
</evidence>
<dbReference type="OrthoDB" id="2629679at2"/>
<keyword evidence="3" id="KW-1185">Reference proteome</keyword>
<comment type="caution">
    <text evidence="2">The sequence shown here is derived from an EMBL/GenBank/DDBJ whole genome shotgun (WGS) entry which is preliminary data.</text>
</comment>
<feature type="region of interest" description="Disordered" evidence="1">
    <location>
        <begin position="47"/>
        <end position="68"/>
    </location>
</feature>